<feature type="domain" description="Nephrocystin 3-like N-terminal" evidence="3">
    <location>
        <begin position="305"/>
        <end position="423"/>
    </location>
</feature>
<comment type="caution">
    <text evidence="4">The sequence shown here is derived from an EMBL/GenBank/DDBJ whole genome shotgun (WGS) entry which is preliminary data.</text>
</comment>
<protein>
    <recommendedName>
        <fullName evidence="3">Nephrocystin 3-like N-terminal domain-containing protein</fullName>
    </recommendedName>
</protein>
<dbReference type="Pfam" id="PF24883">
    <property type="entry name" value="NPHP3_N"/>
    <property type="match status" value="1"/>
</dbReference>
<dbReference type="InterPro" id="IPR011990">
    <property type="entry name" value="TPR-like_helical_dom_sf"/>
</dbReference>
<name>A0ABP5G3A4_9ACTN</name>
<evidence type="ECO:0000313" key="5">
    <source>
        <dbReference type="Proteomes" id="UP001500751"/>
    </source>
</evidence>
<dbReference type="Gene3D" id="3.40.50.1820">
    <property type="entry name" value="alpha/beta hydrolase"/>
    <property type="match status" value="1"/>
</dbReference>
<evidence type="ECO:0000256" key="2">
    <source>
        <dbReference type="SAM" id="MobiDB-lite"/>
    </source>
</evidence>
<gene>
    <name evidence="4" type="ORF">GCM10009839_44630</name>
</gene>
<proteinExistence type="predicted"/>
<dbReference type="InterPro" id="IPR056884">
    <property type="entry name" value="NPHP3-like_N"/>
</dbReference>
<dbReference type="PANTHER" id="PTHR37946">
    <property type="entry name" value="SLL1969 PROTEIN"/>
    <property type="match status" value="1"/>
</dbReference>
<dbReference type="SUPFAM" id="SSF53474">
    <property type="entry name" value="alpha/beta-Hydrolases"/>
    <property type="match status" value="1"/>
</dbReference>
<dbReference type="Proteomes" id="UP001500751">
    <property type="component" value="Unassembled WGS sequence"/>
</dbReference>
<evidence type="ECO:0000313" key="4">
    <source>
        <dbReference type="EMBL" id="GAA2038240.1"/>
    </source>
</evidence>
<keyword evidence="5" id="KW-1185">Reference proteome</keyword>
<reference evidence="5" key="1">
    <citation type="journal article" date="2019" name="Int. J. Syst. Evol. Microbiol.">
        <title>The Global Catalogue of Microorganisms (GCM) 10K type strain sequencing project: providing services to taxonomists for standard genome sequencing and annotation.</title>
        <authorList>
            <consortium name="The Broad Institute Genomics Platform"/>
            <consortium name="The Broad Institute Genome Sequencing Center for Infectious Disease"/>
            <person name="Wu L."/>
            <person name="Ma J."/>
        </authorList>
    </citation>
    <scope>NUCLEOTIDE SEQUENCE [LARGE SCALE GENOMIC DNA]</scope>
    <source>
        <strain evidence="5">JCM 16014</strain>
    </source>
</reference>
<dbReference type="Gene3D" id="1.25.40.10">
    <property type="entry name" value="Tetratricopeptide repeat domain"/>
    <property type="match status" value="4"/>
</dbReference>
<dbReference type="InterPro" id="IPR029058">
    <property type="entry name" value="AB_hydrolase_fold"/>
</dbReference>
<accession>A0ABP5G3A4</accession>
<organism evidence="4 5">
    <name type="scientific">Catenulispora yoronensis</name>
    <dbReference type="NCBI Taxonomy" id="450799"/>
    <lineage>
        <taxon>Bacteria</taxon>
        <taxon>Bacillati</taxon>
        <taxon>Actinomycetota</taxon>
        <taxon>Actinomycetes</taxon>
        <taxon>Catenulisporales</taxon>
        <taxon>Catenulisporaceae</taxon>
        <taxon>Catenulispora</taxon>
    </lineage>
</organism>
<dbReference type="EMBL" id="BAAAQN010000026">
    <property type="protein sequence ID" value="GAA2038240.1"/>
    <property type="molecule type" value="Genomic_DNA"/>
</dbReference>
<keyword evidence="1" id="KW-0677">Repeat</keyword>
<evidence type="ECO:0000259" key="3">
    <source>
        <dbReference type="Pfam" id="PF24883"/>
    </source>
</evidence>
<feature type="region of interest" description="Disordered" evidence="2">
    <location>
        <begin position="248"/>
        <end position="272"/>
    </location>
</feature>
<sequence>MLRSADIGGVGRVLGVVFVHGVRASAGMWDAFATLMAGDAALAGVVAEPEPRFEYATGVFRSSWKALTVIPSISTAADSLKEYLITEAGDFERLVLVGHSQGGLVIQRCLARMLAEGRGLELARIRRVVLLATPNTGSELFLSARRALVRGNPQEEELRPFDELVADTVRSVQRDIVHAAAEPTERSCRIPFSVYAGEQDKVVTRASAQAAFPEAAVLPGDHSRIASPDSARHRTYTTVRRLLIAAAKEDEPPAPARSEASQPSAIPHPLKPLDPVTSPYLRQVARIAPPVLLDRDAELAELADFCTSEQPHPYAWWRAEAWAGKSALLSSFVLESSIQLAEAGIRVVSFFITARLAAQDTRQAFTTSLSEQLCSLLGVDLPGTVDEAATETVLLDLLAQAAKACQDNGGRLILVVDGLDEDRGTTTGPAARSIAALLPGRPPAGLRVVVAGRPNPPIPDDVPDWHPLRDPAIVRVLADSPHAQDVQRLSKSELKRLLTGNSLEQRVLGLLTAARGGLSGPDLRELTGGELAAIEEILHTVAGRTFTSRPAARLDSDGPQVYLLGHEELHKAAELYLGHAAMTGYCDLIHAWADGYREARVGTPPWPEQTPDYLITGYPRMLAAIDDVERMTTLALDANRHDRMLDMLGGDAAAMAEIKACQDRLSKRQEPDLVALAHLAFHRDRLRQRNFGLPYELATVWALLGSYGRAEAHARTISHPNGQAHSLLRVAEVLAKHGHAEQVRRIAADAETIARTIVDPDHRAWVLLDVAEVLTSAGEDEQANRLAAEAEQSAYSIVNPGRNGETLAYFADVAACAGRYERAERIARSITDPYDRAYALTSVAGVLATAGRPAHARRLAEDAEVVARTITEPGRQAWTLAKMGRTLATLADWQDEAKRLLTDADLLAGATLDLNTRDWALSEVARAWAAMGEYGRVERIAGEIVGPFPRTTALLNLEGLLASTEQPERCREAVAAFEREVDTYTASDKAWALQRLADKLAETGQIELAEETAIHITDSRRQAMAFASIAHTLAKSGNSGGALAVAILSEQVHRAAANFDGAGQAVAVIAGAVSMAGHRDDATDLFTRAEVVARFGTDSGPQAFSLAVVAREAAAAQKTLFARRLASDARSHASARNVDDPVSSLVAAAQALFACGLREDAFRTARSAGAAISDDQAPVAVVRDLIAVARMMIEVGLPQEARKLLSNAETKAHTISGEGYRVTSLLEVAETHAEERIRIILDAEKIALTITDTLSKADALANLAVALARAGRHEHALRTVETITVQDLKTRALSRIVSALAETGHHTAAEELVPTITDQTYNAEALADLAEAKAKAGPSEHARTLATRAENLVRTAPDPERKAAVLIKVAAVLGRPRSRQLLAEAFVLGSWSNPLRLLGEHYPLDAIQVAHAVYEDALR</sequence>
<evidence type="ECO:0000256" key="1">
    <source>
        <dbReference type="ARBA" id="ARBA00022737"/>
    </source>
</evidence>
<dbReference type="PANTHER" id="PTHR37946:SF1">
    <property type="entry name" value="SLL1969 PROTEIN"/>
    <property type="match status" value="1"/>
</dbReference>